<dbReference type="OrthoDB" id="466056at2"/>
<dbReference type="InterPro" id="IPR011744">
    <property type="entry name" value="ATPase_gene1"/>
</dbReference>
<proteinExistence type="predicted"/>
<feature type="transmembrane region" description="Helical" evidence="1">
    <location>
        <begin position="37"/>
        <end position="58"/>
    </location>
</feature>
<dbReference type="InterPro" id="IPR032820">
    <property type="entry name" value="ATPase_put"/>
</dbReference>
<reference evidence="2 3" key="1">
    <citation type="submission" date="2019-02" db="EMBL/GenBank/DDBJ databases">
        <title>Deep-cultivation of Planctomycetes and their phenomic and genomic characterization uncovers novel biology.</title>
        <authorList>
            <person name="Wiegand S."/>
            <person name="Jogler M."/>
            <person name="Boedeker C."/>
            <person name="Pinto D."/>
            <person name="Vollmers J."/>
            <person name="Rivas-Marin E."/>
            <person name="Kohn T."/>
            <person name="Peeters S.H."/>
            <person name="Heuer A."/>
            <person name="Rast P."/>
            <person name="Oberbeckmann S."/>
            <person name="Bunk B."/>
            <person name="Jeske O."/>
            <person name="Meyerdierks A."/>
            <person name="Storesund J.E."/>
            <person name="Kallscheuer N."/>
            <person name="Luecker S."/>
            <person name="Lage O.M."/>
            <person name="Pohl T."/>
            <person name="Merkel B.J."/>
            <person name="Hornburger P."/>
            <person name="Mueller R.-W."/>
            <person name="Bruemmer F."/>
            <person name="Labrenz M."/>
            <person name="Spormann A.M."/>
            <person name="Op Den Camp H."/>
            <person name="Overmann J."/>
            <person name="Amann R."/>
            <person name="Jetten M.S.M."/>
            <person name="Mascher T."/>
            <person name="Medema M.H."/>
            <person name="Devos D.P."/>
            <person name="Kaster A.-K."/>
            <person name="Ovreas L."/>
            <person name="Rohde M."/>
            <person name="Galperin M.Y."/>
            <person name="Jogler C."/>
        </authorList>
    </citation>
    <scope>NUCLEOTIDE SEQUENCE [LARGE SCALE GENOMIC DNA]</scope>
    <source>
        <strain evidence="2 3">Pla144</strain>
    </source>
</reference>
<dbReference type="RefSeq" id="WP_146448816.1">
    <property type="nucleotide sequence ID" value="NZ_SJPS01000001.1"/>
</dbReference>
<accession>A0A5C6D0U9</accession>
<keyword evidence="1" id="KW-0472">Membrane</keyword>
<dbReference type="NCBIfam" id="TIGR02230">
    <property type="entry name" value="ATPase_gene1"/>
    <property type="match status" value="1"/>
</dbReference>
<dbReference type="EMBL" id="SJPS01000001">
    <property type="protein sequence ID" value="TWU30500.1"/>
    <property type="molecule type" value="Genomic_DNA"/>
</dbReference>
<name>A0A5C6D0U9_9BACT</name>
<keyword evidence="3" id="KW-1185">Reference proteome</keyword>
<keyword evidence="1" id="KW-0812">Transmembrane</keyword>
<evidence type="ECO:0008006" key="4">
    <source>
        <dbReference type="Google" id="ProtNLM"/>
    </source>
</evidence>
<dbReference type="Pfam" id="PF09527">
    <property type="entry name" value="ATPase_gene1"/>
    <property type="match status" value="1"/>
</dbReference>
<sequence length="112" mass="12600">MSDISENKSGNDQTVFSREVGAKADRKLHARRNPTPGVWYGLGMIGLVGWSVVVPTLLGAALGNWLDKQYYGNHSWTLSMLVVGLVIGCLNAWHWVVKEDREMREEQENNDE</sequence>
<keyword evidence="1" id="KW-1133">Transmembrane helix</keyword>
<evidence type="ECO:0000256" key="1">
    <source>
        <dbReference type="SAM" id="Phobius"/>
    </source>
</evidence>
<dbReference type="Proteomes" id="UP000318437">
    <property type="component" value="Unassembled WGS sequence"/>
</dbReference>
<evidence type="ECO:0000313" key="3">
    <source>
        <dbReference type="Proteomes" id="UP000318437"/>
    </source>
</evidence>
<protein>
    <recommendedName>
        <fullName evidence="4">F0F1-ATPase subunit</fullName>
    </recommendedName>
</protein>
<gene>
    <name evidence="2" type="ORF">Pla144_12870</name>
</gene>
<comment type="caution">
    <text evidence="2">The sequence shown here is derived from an EMBL/GenBank/DDBJ whole genome shotgun (WGS) entry which is preliminary data.</text>
</comment>
<dbReference type="AlphaFoldDB" id="A0A5C6D0U9"/>
<feature type="transmembrane region" description="Helical" evidence="1">
    <location>
        <begin position="78"/>
        <end position="97"/>
    </location>
</feature>
<evidence type="ECO:0000313" key="2">
    <source>
        <dbReference type="EMBL" id="TWU30500.1"/>
    </source>
</evidence>
<organism evidence="2 3">
    <name type="scientific">Bythopirellula polymerisocia</name>
    <dbReference type="NCBI Taxonomy" id="2528003"/>
    <lineage>
        <taxon>Bacteria</taxon>
        <taxon>Pseudomonadati</taxon>
        <taxon>Planctomycetota</taxon>
        <taxon>Planctomycetia</taxon>
        <taxon>Pirellulales</taxon>
        <taxon>Lacipirellulaceae</taxon>
        <taxon>Bythopirellula</taxon>
    </lineage>
</organism>